<name>E1RHA3_METP4</name>
<accession>E1RHA3</accession>
<dbReference type="RefSeq" id="WP_013329584.1">
    <property type="nucleotide sequence ID" value="NC_014507.1"/>
</dbReference>
<protein>
    <submittedName>
        <fullName evidence="1">Uncharacterized protein</fullName>
    </submittedName>
</protein>
<dbReference type="HOGENOM" id="CLU_145821_0_0_2"/>
<evidence type="ECO:0000313" key="1">
    <source>
        <dbReference type="EMBL" id="ADN36407.1"/>
    </source>
</evidence>
<dbReference type="AlphaFoldDB" id="E1RHA3"/>
<dbReference type="EMBL" id="CP002117">
    <property type="protein sequence ID" value="ADN36407.1"/>
    <property type="molecule type" value="Genomic_DNA"/>
</dbReference>
<sequence length="121" mass="13185" precursor="true">MSLSKVGMKAAIPVLLVATAVLCCGCLTYSFGDVAYDNGSLDIEIINDGEPVDVSVQVTVFDLAGFRQVEAGRYINFVSLEPGDNTYSLPVELEPGNYKLYLYILEDGRRSSAVIRNIEVK</sequence>
<dbReference type="KEGG" id="mpi:Mpet_1654"/>
<dbReference type="eggNOG" id="arCOG08228">
    <property type="taxonomic scope" value="Archaea"/>
</dbReference>
<proteinExistence type="predicted"/>
<evidence type="ECO:0000313" key="2">
    <source>
        <dbReference type="Proteomes" id="UP000006565"/>
    </source>
</evidence>
<keyword evidence="2" id="KW-1185">Reference proteome</keyword>
<gene>
    <name evidence="1" type="ordered locus">Mpet_1654</name>
</gene>
<dbReference type="Proteomes" id="UP000006565">
    <property type="component" value="Chromosome"/>
</dbReference>
<dbReference type="GeneID" id="9744126"/>
<dbReference type="OrthoDB" id="109594at2157"/>
<reference evidence="1 2" key="1">
    <citation type="journal article" date="2010" name="Stand. Genomic Sci.">
        <title>Complete genome sequence of Methanoplanus petrolearius type strain (SEBR 4847).</title>
        <authorList>
            <person name="Brambilla E."/>
            <person name="Djao O.D."/>
            <person name="Daligault H."/>
            <person name="Lapidus A."/>
            <person name="Lucas S."/>
            <person name="Hammon N."/>
            <person name="Nolan M."/>
            <person name="Tice H."/>
            <person name="Cheng J.F."/>
            <person name="Han C."/>
            <person name="Tapia R."/>
            <person name="Goodwin L."/>
            <person name="Pitluck S."/>
            <person name="Liolios K."/>
            <person name="Ivanova N."/>
            <person name="Mavromatis K."/>
            <person name="Mikhailova N."/>
            <person name="Pati A."/>
            <person name="Chen A."/>
            <person name="Palaniappan K."/>
            <person name="Land M."/>
            <person name="Hauser L."/>
            <person name="Chang Y.J."/>
            <person name="Jeffries C.D."/>
            <person name="Rohde M."/>
            <person name="Spring S."/>
            <person name="Sikorski J."/>
            <person name="Goker M."/>
            <person name="Woyke T."/>
            <person name="Bristow J."/>
            <person name="Eisen J.A."/>
            <person name="Markowitz V."/>
            <person name="Hugenholtz P."/>
            <person name="Kyrpides N.C."/>
            <person name="Klenk H.P."/>
        </authorList>
    </citation>
    <scope>NUCLEOTIDE SEQUENCE [LARGE SCALE GENOMIC DNA]</scope>
    <source>
        <strain evidence="2">DSM 11571 / OCM 486 / SEBR 4847</strain>
    </source>
</reference>
<organism evidence="1 2">
    <name type="scientific">Methanolacinia petrolearia (strain DSM 11571 / OCM 486 / SEBR 4847)</name>
    <name type="common">Methanoplanus petrolearius</name>
    <dbReference type="NCBI Taxonomy" id="679926"/>
    <lineage>
        <taxon>Archaea</taxon>
        <taxon>Methanobacteriati</taxon>
        <taxon>Methanobacteriota</taxon>
        <taxon>Stenosarchaea group</taxon>
        <taxon>Methanomicrobia</taxon>
        <taxon>Methanomicrobiales</taxon>
        <taxon>Methanomicrobiaceae</taxon>
        <taxon>Methanolacinia</taxon>
    </lineage>
</organism>